<sequence>MYLSTSDSTKETKNNFAKFPKSYVEVLRMFFISLCQEGLLPIFVLTDKDAEEISSVSKAWSWTT</sequence>
<gene>
    <name evidence="1" type="ORF">SPELUC_LOCUS12176</name>
</gene>
<comment type="caution">
    <text evidence="1">The sequence shown here is derived from an EMBL/GenBank/DDBJ whole genome shotgun (WGS) entry which is preliminary data.</text>
</comment>
<organism evidence="1 2">
    <name type="scientific">Cetraspora pellucida</name>
    <dbReference type="NCBI Taxonomy" id="1433469"/>
    <lineage>
        <taxon>Eukaryota</taxon>
        <taxon>Fungi</taxon>
        <taxon>Fungi incertae sedis</taxon>
        <taxon>Mucoromycota</taxon>
        <taxon>Glomeromycotina</taxon>
        <taxon>Glomeromycetes</taxon>
        <taxon>Diversisporales</taxon>
        <taxon>Gigasporaceae</taxon>
        <taxon>Cetraspora</taxon>
    </lineage>
</organism>
<accession>A0ACA9PQV2</accession>
<proteinExistence type="predicted"/>
<evidence type="ECO:0000313" key="1">
    <source>
        <dbReference type="EMBL" id="CAG8716919.1"/>
    </source>
</evidence>
<keyword evidence="2" id="KW-1185">Reference proteome</keyword>
<protein>
    <submittedName>
        <fullName evidence="1">17057_t:CDS:1</fullName>
    </submittedName>
</protein>
<feature type="non-terminal residue" evidence="1">
    <location>
        <position position="64"/>
    </location>
</feature>
<evidence type="ECO:0000313" key="2">
    <source>
        <dbReference type="Proteomes" id="UP000789366"/>
    </source>
</evidence>
<dbReference type="EMBL" id="CAJVPW010027930">
    <property type="protein sequence ID" value="CAG8716919.1"/>
    <property type="molecule type" value="Genomic_DNA"/>
</dbReference>
<name>A0ACA9PQV2_9GLOM</name>
<reference evidence="1" key="1">
    <citation type="submission" date="2021-06" db="EMBL/GenBank/DDBJ databases">
        <authorList>
            <person name="Kallberg Y."/>
            <person name="Tangrot J."/>
            <person name="Rosling A."/>
        </authorList>
    </citation>
    <scope>NUCLEOTIDE SEQUENCE</scope>
    <source>
        <strain evidence="1">28 12/20/2015</strain>
    </source>
</reference>
<dbReference type="Proteomes" id="UP000789366">
    <property type="component" value="Unassembled WGS sequence"/>
</dbReference>